<name>A0ABR8Y8C8_9BACT</name>
<dbReference type="GO" id="GO:0004140">
    <property type="term" value="F:dephospho-CoA kinase activity"/>
    <property type="evidence" value="ECO:0007669"/>
    <property type="project" value="UniProtKB-EC"/>
</dbReference>
<dbReference type="PANTHER" id="PTHR10695:SF46">
    <property type="entry name" value="BIFUNCTIONAL COENZYME A SYNTHASE-RELATED"/>
    <property type="match status" value="1"/>
</dbReference>
<keyword evidence="2 5" id="KW-0547">Nucleotide-binding</keyword>
<keyword evidence="8" id="KW-1185">Reference proteome</keyword>
<keyword evidence="5 7" id="KW-0808">Transferase</keyword>
<comment type="caution">
    <text evidence="7">The sequence shown here is derived from an EMBL/GenBank/DDBJ whole genome shotgun (WGS) entry which is preliminary data.</text>
</comment>
<evidence type="ECO:0000256" key="6">
    <source>
        <dbReference type="NCBIfam" id="TIGR00152"/>
    </source>
</evidence>
<evidence type="ECO:0000313" key="7">
    <source>
        <dbReference type="EMBL" id="MBD8040418.1"/>
    </source>
</evidence>
<keyword evidence="3 5" id="KW-0067">ATP-binding</keyword>
<keyword evidence="4 5" id="KW-0173">Coenzyme A biosynthesis</keyword>
<dbReference type="NCBIfam" id="TIGR00152">
    <property type="entry name" value="dephospho-CoA kinase"/>
    <property type="match status" value="1"/>
</dbReference>
<dbReference type="InterPro" id="IPR027417">
    <property type="entry name" value="P-loop_NTPase"/>
</dbReference>
<evidence type="ECO:0000256" key="3">
    <source>
        <dbReference type="ARBA" id="ARBA00022840"/>
    </source>
</evidence>
<evidence type="ECO:0000256" key="2">
    <source>
        <dbReference type="ARBA" id="ARBA00022741"/>
    </source>
</evidence>
<reference evidence="7 8" key="1">
    <citation type="submission" date="2020-08" db="EMBL/GenBank/DDBJ databases">
        <title>A Genomic Blueprint of the Chicken Gut Microbiome.</title>
        <authorList>
            <person name="Gilroy R."/>
            <person name="Ravi A."/>
            <person name="Getino M."/>
            <person name="Pursley I."/>
            <person name="Horton D.L."/>
            <person name="Alikhan N.-F."/>
            <person name="Baker D."/>
            <person name="Gharbi K."/>
            <person name="Hall N."/>
            <person name="Watson M."/>
            <person name="Adriaenssens E.M."/>
            <person name="Foster-Nyarko E."/>
            <person name="Jarju S."/>
            <person name="Secka A."/>
            <person name="Antonio M."/>
            <person name="Oren A."/>
            <person name="Chaudhuri R."/>
            <person name="La Ragione R.M."/>
            <person name="Hildebrand F."/>
            <person name="Pallen M.J."/>
        </authorList>
    </citation>
    <scope>NUCLEOTIDE SEQUENCE [LARGE SCALE GENOMIC DNA]</scope>
    <source>
        <strain evidence="7 8">Sa1CVN1</strain>
    </source>
</reference>
<organism evidence="7 8">
    <name type="scientific">Phocaeicola intestinalis</name>
    <dbReference type="NCBI Taxonomy" id="2762212"/>
    <lineage>
        <taxon>Bacteria</taxon>
        <taxon>Pseudomonadati</taxon>
        <taxon>Bacteroidota</taxon>
        <taxon>Bacteroidia</taxon>
        <taxon>Bacteroidales</taxon>
        <taxon>Bacteroidaceae</taxon>
        <taxon>Phocaeicola</taxon>
    </lineage>
</organism>
<comment type="similarity">
    <text evidence="1 5">Belongs to the CoaE family.</text>
</comment>
<dbReference type="Proteomes" id="UP000620874">
    <property type="component" value="Unassembled WGS sequence"/>
</dbReference>
<dbReference type="HAMAP" id="MF_00376">
    <property type="entry name" value="Dephospho_CoA_kinase"/>
    <property type="match status" value="1"/>
</dbReference>
<protein>
    <recommendedName>
        <fullName evidence="5 6">Dephospho-CoA kinase</fullName>
        <ecNumber evidence="5 6">2.7.1.24</ecNumber>
    </recommendedName>
    <alternativeName>
        <fullName evidence="5">Dephosphocoenzyme A kinase</fullName>
    </alternativeName>
</protein>
<sequence length="201" mass="22546">MVKIGITGGIGSGKSYVSRLLTEHYGIPVYNTDSEAKRLMLSDEGIRRRLTALLGKEVYKSDGTLNKPLLANYLFADSCHAGQINAIVHPQVKADFLKWADRQTGCEIVALESAILFESGFDNIVDKVVMVYAPVELRIRRVMLRDGTTEEKIRQRIVAQMDDKAKQDRSDFIIFNDGSRPLNLQLDDLQETLEKMIKGNG</sequence>
<dbReference type="PANTHER" id="PTHR10695">
    <property type="entry name" value="DEPHOSPHO-COA KINASE-RELATED"/>
    <property type="match status" value="1"/>
</dbReference>
<evidence type="ECO:0000256" key="4">
    <source>
        <dbReference type="ARBA" id="ARBA00022993"/>
    </source>
</evidence>
<accession>A0ABR8Y8C8</accession>
<comment type="pathway">
    <text evidence="5">Cofactor biosynthesis; coenzyme A biosynthesis; CoA from (R)-pantothenate: step 5/5.</text>
</comment>
<dbReference type="CDD" id="cd02022">
    <property type="entry name" value="DPCK"/>
    <property type="match status" value="1"/>
</dbReference>
<keyword evidence="5" id="KW-0963">Cytoplasm</keyword>
<evidence type="ECO:0000313" key="8">
    <source>
        <dbReference type="Proteomes" id="UP000620874"/>
    </source>
</evidence>
<dbReference type="PROSITE" id="PS51219">
    <property type="entry name" value="DPCK"/>
    <property type="match status" value="1"/>
</dbReference>
<proteinExistence type="inferred from homology"/>
<feature type="binding site" evidence="5">
    <location>
        <begin position="11"/>
        <end position="16"/>
    </location>
    <ligand>
        <name>ATP</name>
        <dbReference type="ChEBI" id="CHEBI:30616"/>
    </ligand>
</feature>
<evidence type="ECO:0000256" key="1">
    <source>
        <dbReference type="ARBA" id="ARBA00009018"/>
    </source>
</evidence>
<comment type="catalytic activity">
    <reaction evidence="5">
        <text>3'-dephospho-CoA + ATP = ADP + CoA + H(+)</text>
        <dbReference type="Rhea" id="RHEA:18245"/>
        <dbReference type="ChEBI" id="CHEBI:15378"/>
        <dbReference type="ChEBI" id="CHEBI:30616"/>
        <dbReference type="ChEBI" id="CHEBI:57287"/>
        <dbReference type="ChEBI" id="CHEBI:57328"/>
        <dbReference type="ChEBI" id="CHEBI:456216"/>
        <dbReference type="EC" id="2.7.1.24"/>
    </reaction>
</comment>
<gene>
    <name evidence="5" type="primary">coaE</name>
    <name evidence="7" type="ORF">H9625_08210</name>
</gene>
<keyword evidence="5 7" id="KW-0418">Kinase</keyword>
<dbReference type="RefSeq" id="WP_191763836.1">
    <property type="nucleotide sequence ID" value="NZ_JACSPP010000020.1"/>
</dbReference>
<comment type="subcellular location">
    <subcellularLocation>
        <location evidence="5">Cytoplasm</location>
    </subcellularLocation>
</comment>
<evidence type="ECO:0000256" key="5">
    <source>
        <dbReference type="HAMAP-Rule" id="MF_00376"/>
    </source>
</evidence>
<dbReference type="Pfam" id="PF01121">
    <property type="entry name" value="CoaE"/>
    <property type="match status" value="1"/>
</dbReference>
<dbReference type="EC" id="2.7.1.24" evidence="5 6"/>
<dbReference type="EMBL" id="JACSPP010000020">
    <property type="protein sequence ID" value="MBD8040418.1"/>
    <property type="molecule type" value="Genomic_DNA"/>
</dbReference>
<comment type="function">
    <text evidence="5">Catalyzes the phosphorylation of the 3'-hydroxyl group of dephosphocoenzyme A to form coenzyme A.</text>
</comment>
<dbReference type="Gene3D" id="3.40.50.300">
    <property type="entry name" value="P-loop containing nucleotide triphosphate hydrolases"/>
    <property type="match status" value="1"/>
</dbReference>
<dbReference type="InterPro" id="IPR001977">
    <property type="entry name" value="Depp_CoAkinase"/>
</dbReference>
<dbReference type="SUPFAM" id="SSF52540">
    <property type="entry name" value="P-loop containing nucleoside triphosphate hydrolases"/>
    <property type="match status" value="1"/>
</dbReference>